<evidence type="ECO:0000313" key="6">
    <source>
        <dbReference type="Proteomes" id="UP000494249"/>
    </source>
</evidence>
<comment type="similarity">
    <text evidence="1">Belongs to the ParB family.</text>
</comment>
<dbReference type="Pfam" id="PF17762">
    <property type="entry name" value="HTH_ParB"/>
    <property type="match status" value="1"/>
</dbReference>
<dbReference type="SUPFAM" id="SSF109709">
    <property type="entry name" value="KorB DNA-binding domain-like"/>
    <property type="match status" value="1"/>
</dbReference>
<evidence type="ECO:0000256" key="2">
    <source>
        <dbReference type="ARBA" id="ARBA00022829"/>
    </source>
</evidence>
<dbReference type="AlphaFoldDB" id="A0A6J5CD29"/>
<dbReference type="PANTHER" id="PTHR33375">
    <property type="entry name" value="CHROMOSOME-PARTITIONING PROTEIN PARB-RELATED"/>
    <property type="match status" value="1"/>
</dbReference>
<dbReference type="InterPro" id="IPR036086">
    <property type="entry name" value="ParB/Sulfiredoxin_sf"/>
</dbReference>
<dbReference type="InterPro" id="IPR050336">
    <property type="entry name" value="Chromosome_partition/occlusion"/>
</dbReference>
<dbReference type="PANTHER" id="PTHR33375:SF1">
    <property type="entry name" value="CHROMOSOME-PARTITIONING PROTEIN PARB-RELATED"/>
    <property type="match status" value="1"/>
</dbReference>
<dbReference type="SUPFAM" id="SSF110849">
    <property type="entry name" value="ParB/Sulfiredoxin"/>
    <property type="match status" value="1"/>
</dbReference>
<dbReference type="SMART" id="SM00470">
    <property type="entry name" value="ParB"/>
    <property type="match status" value="1"/>
</dbReference>
<dbReference type="Pfam" id="PF02195">
    <property type="entry name" value="ParB_N"/>
    <property type="match status" value="1"/>
</dbReference>
<dbReference type="Gene3D" id="1.10.10.2830">
    <property type="match status" value="1"/>
</dbReference>
<dbReference type="RefSeq" id="WP_035479919.1">
    <property type="nucleotide sequence ID" value="NZ_CADFGL010000044.1"/>
</dbReference>
<dbReference type="GO" id="GO:0007059">
    <property type="term" value="P:chromosome segregation"/>
    <property type="evidence" value="ECO:0007669"/>
    <property type="project" value="UniProtKB-KW"/>
</dbReference>
<dbReference type="Proteomes" id="UP000494249">
    <property type="component" value="Unassembled WGS sequence"/>
</dbReference>
<keyword evidence="2" id="KW-0159">Chromosome partition</keyword>
<feature type="domain" description="ParB-like N-terminal" evidence="4">
    <location>
        <begin position="68"/>
        <end position="158"/>
    </location>
</feature>
<name>A0A6J5CD29_9BURK</name>
<evidence type="ECO:0000259" key="4">
    <source>
        <dbReference type="SMART" id="SM00470"/>
    </source>
</evidence>
<reference evidence="5 6" key="1">
    <citation type="submission" date="2020-04" db="EMBL/GenBank/DDBJ databases">
        <authorList>
            <person name="De Canck E."/>
        </authorList>
    </citation>
    <scope>NUCLEOTIDE SEQUENCE [LARGE SCALE GENOMIC DNA]</scope>
    <source>
        <strain evidence="5 6">LMG 22037</strain>
    </source>
</reference>
<dbReference type="GO" id="GO:0003677">
    <property type="term" value="F:DNA binding"/>
    <property type="evidence" value="ECO:0007669"/>
    <property type="project" value="InterPro"/>
</dbReference>
<feature type="compositionally biased region" description="Basic and acidic residues" evidence="3">
    <location>
        <begin position="20"/>
        <end position="33"/>
    </location>
</feature>
<dbReference type="InterPro" id="IPR004437">
    <property type="entry name" value="ParB/RepB/Spo0J"/>
</dbReference>
<gene>
    <name evidence="5" type="primary">noc_4</name>
    <name evidence="5" type="ORF">LMG22037_05853</name>
</gene>
<dbReference type="NCBIfam" id="TIGR00180">
    <property type="entry name" value="parB_part"/>
    <property type="match status" value="1"/>
</dbReference>
<evidence type="ECO:0000256" key="1">
    <source>
        <dbReference type="ARBA" id="ARBA00006295"/>
    </source>
</evidence>
<evidence type="ECO:0000256" key="3">
    <source>
        <dbReference type="SAM" id="MobiDB-lite"/>
    </source>
</evidence>
<dbReference type="InterPro" id="IPR041468">
    <property type="entry name" value="HTH_ParB/Spo0J"/>
</dbReference>
<dbReference type="InterPro" id="IPR003115">
    <property type="entry name" value="ParB_N"/>
</dbReference>
<protein>
    <submittedName>
        <fullName evidence="5">Nucleoid occlusion protein</fullName>
    </submittedName>
</protein>
<sequence length="344" mass="38354">MSDKVNANRGRLSSALKKGLASEKGEVDARLDAQRVPTESNGEIQLPSGTEAPQYGGRSNTVSVNHRLQLPLSELVSNPFNPRTFYSPEAIDGLAVKLKRDGQYETIKVTRNTRFPNKYVIVDGEYRYRAKKSLGEEYIAAEVMPELSDRDLYLIANRINKDRTAQTVMDDALAWNRLMQEGVFEDQDALAASLDLSKAQISKTLQLTALPETLLRRMAEQSQIGLGHAYNIKLLYDKKGMAFAEDVLERVISGELSVKRLQELNERAGDGESPGRTKSHYSARAQFMAADGREVGQLKRFRDGRTELKLSGLTEQQQQVLGDRLEAVVREFMTAEEAQNGEAG</sequence>
<dbReference type="EMBL" id="CADIKB010000048">
    <property type="protein sequence ID" value="CAB3734129.1"/>
    <property type="molecule type" value="Genomic_DNA"/>
</dbReference>
<evidence type="ECO:0000313" key="5">
    <source>
        <dbReference type="EMBL" id="CAB3734129.1"/>
    </source>
</evidence>
<dbReference type="GO" id="GO:0005694">
    <property type="term" value="C:chromosome"/>
    <property type="evidence" value="ECO:0007669"/>
    <property type="project" value="TreeGrafter"/>
</dbReference>
<feature type="region of interest" description="Disordered" evidence="3">
    <location>
        <begin position="1"/>
        <end position="56"/>
    </location>
</feature>
<accession>A0A6J5CD29</accession>
<dbReference type="Gene3D" id="3.90.1530.30">
    <property type="match status" value="1"/>
</dbReference>
<proteinExistence type="inferred from homology"/>
<organism evidence="5 6">
    <name type="scientific">Paraburkholderia phenoliruptrix</name>
    <dbReference type="NCBI Taxonomy" id="252970"/>
    <lineage>
        <taxon>Bacteria</taxon>
        <taxon>Pseudomonadati</taxon>
        <taxon>Pseudomonadota</taxon>
        <taxon>Betaproteobacteria</taxon>
        <taxon>Burkholderiales</taxon>
        <taxon>Burkholderiaceae</taxon>
        <taxon>Paraburkholderia</taxon>
    </lineage>
</organism>